<dbReference type="InterPro" id="IPR006059">
    <property type="entry name" value="SBP"/>
</dbReference>
<keyword evidence="2" id="KW-0813">Transport</keyword>
<keyword evidence="3" id="KW-0732">Signal</keyword>
<dbReference type="EMBL" id="CADCTM010000664">
    <property type="protein sequence ID" value="CAA9285063.1"/>
    <property type="molecule type" value="Genomic_DNA"/>
</dbReference>
<dbReference type="Pfam" id="PF13416">
    <property type="entry name" value="SBP_bac_8"/>
    <property type="match status" value="1"/>
</dbReference>
<dbReference type="PANTHER" id="PTHR30061">
    <property type="entry name" value="MALTOSE-BINDING PERIPLASMIC PROTEIN"/>
    <property type="match status" value="1"/>
</dbReference>
<dbReference type="GO" id="GO:0042956">
    <property type="term" value="P:maltodextrin transmembrane transport"/>
    <property type="evidence" value="ECO:0007669"/>
    <property type="project" value="TreeGrafter"/>
</dbReference>
<evidence type="ECO:0000256" key="1">
    <source>
        <dbReference type="ARBA" id="ARBA00008520"/>
    </source>
</evidence>
<protein>
    <submittedName>
        <fullName evidence="4">ABC transporter, substrate-binding protein (Cluster 1, maltose/g3p/polyamine/iron)</fullName>
    </submittedName>
</protein>
<organism evidence="4">
    <name type="scientific">uncultured Coleofasciculus sp</name>
    <dbReference type="NCBI Taxonomy" id="1267456"/>
    <lineage>
        <taxon>Bacteria</taxon>
        <taxon>Bacillati</taxon>
        <taxon>Cyanobacteriota</taxon>
        <taxon>Cyanophyceae</taxon>
        <taxon>Coleofasciculales</taxon>
        <taxon>Coleofasciculaceae</taxon>
        <taxon>Coleofasciculus</taxon>
        <taxon>environmental samples</taxon>
    </lineage>
</organism>
<dbReference type="CDD" id="cd14748">
    <property type="entry name" value="PBP2_UgpB"/>
    <property type="match status" value="1"/>
</dbReference>
<evidence type="ECO:0000313" key="4">
    <source>
        <dbReference type="EMBL" id="CAA9285063.1"/>
    </source>
</evidence>
<reference evidence="4" key="1">
    <citation type="submission" date="2020-02" db="EMBL/GenBank/DDBJ databases">
        <authorList>
            <person name="Meier V. D."/>
        </authorList>
    </citation>
    <scope>NUCLEOTIDE SEQUENCE</scope>
    <source>
        <strain evidence="4">AVDCRST_MAG92</strain>
    </source>
</reference>
<gene>
    <name evidence="4" type="ORF">AVDCRST_MAG92-3894</name>
</gene>
<dbReference type="GO" id="GO:1901982">
    <property type="term" value="F:maltose binding"/>
    <property type="evidence" value="ECO:0007669"/>
    <property type="project" value="TreeGrafter"/>
</dbReference>
<sequence length="475" mass="53293">MANISKSEQPLKVPPCEETRICENYWLSVVGCLRQATLLFFRELLPKFWLKLNCWLILTCLLLVGGCQLQGRPDDVGVVKLTLWQGVNPPANRDVLQTLVDDFNREHPNIQVASLYVGQEDQQTPKILASLVGKAPPDLLWFNPTITGQLVELEAIRPLDDLLAASSVQGEIDPALLESMQFRGHLWSVPFGTNNAGIFYRPSLFEAAGIRQLPKTWEELRQVAQLLTKDTDGDGRNDQYGMLLPLGKGEWTVFMWLPFLWSGGGELTPIQATAEAKNVNLVTQNAIAALQFWRDLIEDGTAVLSLPERGYEMNRLLTGKVAMQLSGPWTLRELKQTGVDFDVFPMPSEVRQATVVGGENLFLFKTTSEREQAAFTFAEYVMGEAFQTKWAMETGYLPVNLLARQSEAYQAFLKQQPQVRVFLDQAQSGRSRPIFPGYSRISESLGRAIESVLLGKSSPQAALEKAQRRMDLIFR</sequence>
<dbReference type="GO" id="GO:0015768">
    <property type="term" value="P:maltose transport"/>
    <property type="evidence" value="ECO:0007669"/>
    <property type="project" value="TreeGrafter"/>
</dbReference>
<dbReference type="GO" id="GO:0055052">
    <property type="term" value="C:ATP-binding cassette (ABC) transporter complex, substrate-binding subunit-containing"/>
    <property type="evidence" value="ECO:0007669"/>
    <property type="project" value="TreeGrafter"/>
</dbReference>
<accession>A0A6J4JQR7</accession>
<evidence type="ECO:0000256" key="3">
    <source>
        <dbReference type="ARBA" id="ARBA00022729"/>
    </source>
</evidence>
<evidence type="ECO:0000256" key="2">
    <source>
        <dbReference type="ARBA" id="ARBA00022448"/>
    </source>
</evidence>
<dbReference type="PANTHER" id="PTHR30061:SF50">
    <property type="entry name" value="MALTOSE_MALTODEXTRIN-BINDING PERIPLASMIC PROTEIN"/>
    <property type="match status" value="1"/>
</dbReference>
<comment type="similarity">
    <text evidence="1">Belongs to the bacterial solute-binding protein 1 family.</text>
</comment>
<dbReference type="SUPFAM" id="SSF53850">
    <property type="entry name" value="Periplasmic binding protein-like II"/>
    <property type="match status" value="1"/>
</dbReference>
<proteinExistence type="inferred from homology"/>
<dbReference type="Gene3D" id="3.40.190.10">
    <property type="entry name" value="Periplasmic binding protein-like II"/>
    <property type="match status" value="1"/>
</dbReference>
<name>A0A6J4JQR7_9CYAN</name>
<dbReference type="AlphaFoldDB" id="A0A6J4JQR7"/>